<dbReference type="InterPro" id="IPR011034">
    <property type="entry name" value="Formyl_transferase-like_C_sf"/>
</dbReference>
<comment type="caution">
    <text evidence="3">The sequence shown here is derived from an EMBL/GenBank/DDBJ whole genome shotgun (WGS) entry which is preliminary data.</text>
</comment>
<proteinExistence type="predicted"/>
<feature type="domain" description="Formyl transferase C-terminal" evidence="2">
    <location>
        <begin position="204"/>
        <end position="293"/>
    </location>
</feature>
<dbReference type="CDD" id="cd08651">
    <property type="entry name" value="FMT_core_like_4"/>
    <property type="match status" value="1"/>
</dbReference>
<dbReference type="InterPro" id="IPR036477">
    <property type="entry name" value="Formyl_transf_N_sf"/>
</dbReference>
<dbReference type="Pfam" id="PF00551">
    <property type="entry name" value="Formyl_trans_N"/>
    <property type="match status" value="1"/>
</dbReference>
<keyword evidence="3" id="KW-0808">Transferase</keyword>
<dbReference type="CDD" id="cd08702">
    <property type="entry name" value="Arna_FMT_C"/>
    <property type="match status" value="1"/>
</dbReference>
<dbReference type="PANTHER" id="PTHR11138">
    <property type="entry name" value="METHIONYL-TRNA FORMYLTRANSFERASE"/>
    <property type="match status" value="1"/>
</dbReference>
<sequence>MKIIFIGCVKFSYRALNAILEKQNQNIEVVGVVTKKTSPFNSDFCSLEDIAKENDIPCYIAETKEQKLMLEWIEQFHADVIYCFGWSHLLSSEILNVPKLGVVGFHPALLPYNRGRHPIIWALALGLKETGSSFFFMDEGADSGEILSQEKIIVDHSDNATTLYEKISIVAINQIQTFTLKLAENNYKTEAQDHTKANTWRKRTKKDGEIDWKMSAKSIYNLVRALTKPYVGAHCDFSDKEVKIWNGRIEEANTDEYRNIEPGKVIEVNENEIVIKCGEGLFTITDHEFEKKPERGSYL</sequence>
<dbReference type="InterPro" id="IPR002376">
    <property type="entry name" value="Formyl_transf_N"/>
</dbReference>
<dbReference type="SUPFAM" id="SSF50486">
    <property type="entry name" value="FMT C-terminal domain-like"/>
    <property type="match status" value="1"/>
</dbReference>
<dbReference type="SUPFAM" id="SSF53328">
    <property type="entry name" value="Formyltransferase"/>
    <property type="match status" value="1"/>
</dbReference>
<dbReference type="Gene3D" id="3.40.50.12230">
    <property type="match status" value="1"/>
</dbReference>
<dbReference type="EMBL" id="JBHTKJ010000007">
    <property type="protein sequence ID" value="MFD1037187.1"/>
    <property type="molecule type" value="Genomic_DNA"/>
</dbReference>
<evidence type="ECO:0000259" key="1">
    <source>
        <dbReference type="Pfam" id="PF00551"/>
    </source>
</evidence>
<organism evidence="3 4">
    <name type="scientific">Virgibacillus byunsanensis</name>
    <dbReference type="NCBI Taxonomy" id="570945"/>
    <lineage>
        <taxon>Bacteria</taxon>
        <taxon>Bacillati</taxon>
        <taxon>Bacillota</taxon>
        <taxon>Bacilli</taxon>
        <taxon>Bacillales</taxon>
        <taxon>Bacillaceae</taxon>
        <taxon>Virgibacillus</taxon>
    </lineage>
</organism>
<feature type="domain" description="Formyl transferase N-terminal" evidence="1">
    <location>
        <begin position="1"/>
        <end position="168"/>
    </location>
</feature>
<keyword evidence="4" id="KW-1185">Reference proteome</keyword>
<evidence type="ECO:0000313" key="3">
    <source>
        <dbReference type="EMBL" id="MFD1037187.1"/>
    </source>
</evidence>
<dbReference type="Proteomes" id="UP001597040">
    <property type="component" value="Unassembled WGS sequence"/>
</dbReference>
<reference evidence="4" key="1">
    <citation type="journal article" date="2019" name="Int. J. Syst. Evol. Microbiol.">
        <title>The Global Catalogue of Microorganisms (GCM) 10K type strain sequencing project: providing services to taxonomists for standard genome sequencing and annotation.</title>
        <authorList>
            <consortium name="The Broad Institute Genomics Platform"/>
            <consortium name="The Broad Institute Genome Sequencing Center for Infectious Disease"/>
            <person name="Wu L."/>
            <person name="Ma J."/>
        </authorList>
    </citation>
    <scope>NUCLEOTIDE SEQUENCE [LARGE SCALE GENOMIC DNA]</scope>
    <source>
        <strain evidence="4">CCUG 56754</strain>
    </source>
</reference>
<dbReference type="PANTHER" id="PTHR11138:SF5">
    <property type="entry name" value="METHIONYL-TRNA FORMYLTRANSFERASE, MITOCHONDRIAL"/>
    <property type="match status" value="1"/>
</dbReference>
<protein>
    <submittedName>
        <fullName evidence="3">Methionyl-tRNA formyltransferase</fullName>
        <ecNumber evidence="3">2.1.2.9</ecNumber>
    </submittedName>
</protein>
<gene>
    <name evidence="3" type="ORF">ACFQ3N_01930</name>
</gene>
<dbReference type="RefSeq" id="WP_390359038.1">
    <property type="nucleotide sequence ID" value="NZ_JBHTKJ010000007.1"/>
</dbReference>
<dbReference type="GO" id="GO:0004479">
    <property type="term" value="F:methionyl-tRNA formyltransferase activity"/>
    <property type="evidence" value="ECO:0007669"/>
    <property type="project" value="UniProtKB-EC"/>
</dbReference>
<evidence type="ECO:0000259" key="2">
    <source>
        <dbReference type="Pfam" id="PF02911"/>
    </source>
</evidence>
<dbReference type="EC" id="2.1.2.9" evidence="3"/>
<evidence type="ECO:0000313" key="4">
    <source>
        <dbReference type="Proteomes" id="UP001597040"/>
    </source>
</evidence>
<accession>A0ABW3LFP3</accession>
<dbReference type="InterPro" id="IPR005793">
    <property type="entry name" value="Formyl_trans_C"/>
</dbReference>
<name>A0ABW3LFP3_9BACI</name>
<dbReference type="Pfam" id="PF02911">
    <property type="entry name" value="Formyl_trans_C"/>
    <property type="match status" value="1"/>
</dbReference>